<gene>
    <name evidence="2" type="ORF">COU19_03345</name>
</gene>
<reference evidence="3" key="1">
    <citation type="submission" date="2017-09" db="EMBL/GenBank/DDBJ databases">
        <title>Depth-based differentiation of microbial function through sediment-hosted aquifers and enrichment of novel symbionts in the deep terrestrial subsurface.</title>
        <authorList>
            <person name="Probst A.J."/>
            <person name="Ladd B."/>
            <person name="Jarett J.K."/>
            <person name="Geller-Mcgrath D.E."/>
            <person name="Sieber C.M.K."/>
            <person name="Emerson J.B."/>
            <person name="Anantharaman K."/>
            <person name="Thomas B.C."/>
            <person name="Malmstrom R."/>
            <person name="Stieglmeier M."/>
            <person name="Klingl A."/>
            <person name="Woyke T."/>
            <person name="Ryan C.M."/>
            <person name="Banfield J.F."/>
        </authorList>
    </citation>
    <scope>NUCLEOTIDE SEQUENCE [LARGE SCALE GENOMIC DNA]</scope>
</reference>
<evidence type="ECO:0000259" key="1">
    <source>
        <dbReference type="PROSITE" id="PS50819"/>
    </source>
</evidence>
<organism evidence="2 3">
    <name type="scientific">Candidatus Kaiserbacteria bacterium CG10_big_fil_rev_8_21_14_0_10_56_12</name>
    <dbReference type="NCBI Taxonomy" id="1974611"/>
    <lineage>
        <taxon>Bacteria</taxon>
        <taxon>Candidatus Kaiseribacteriota</taxon>
    </lineage>
</organism>
<dbReference type="AlphaFoldDB" id="A0A2H0U946"/>
<dbReference type="SUPFAM" id="SSF55608">
    <property type="entry name" value="Homing endonucleases"/>
    <property type="match status" value="2"/>
</dbReference>
<dbReference type="InterPro" id="IPR004860">
    <property type="entry name" value="LAGLIDADG_dom"/>
</dbReference>
<dbReference type="InterPro" id="IPR027434">
    <property type="entry name" value="Homing_endonucl"/>
</dbReference>
<dbReference type="EMBL" id="PFBL01000024">
    <property type="protein sequence ID" value="PIR82943.1"/>
    <property type="molecule type" value="Genomic_DNA"/>
</dbReference>
<dbReference type="Gene3D" id="3.10.28.10">
    <property type="entry name" value="Homing endonucleases"/>
    <property type="match status" value="1"/>
</dbReference>
<dbReference type="PROSITE" id="PS50819">
    <property type="entry name" value="INTEIN_ENDONUCLEASE"/>
    <property type="match status" value="1"/>
</dbReference>
<evidence type="ECO:0000313" key="2">
    <source>
        <dbReference type="EMBL" id="PIR82943.1"/>
    </source>
</evidence>
<accession>A0A2H0U946</accession>
<name>A0A2H0U946_9BACT</name>
<sequence>MPVPKRLNQQFFSTWSPSMVYVLGYFAADGSMILNKRVARFIEFTSIDRDLLERVSHVVGSNHKIQIRKKRREAWNTQYRLQIGSKAWFEDLSRLGFTQGKSTSLMLPNIPKKHIPDFVRGYFDGDGCVYFNKELHFASRKKPRAILSTLFTSGSKPFLESLWKQLKDHDVLGGSLQKKQRGFEPRFSHKDSVALHRMMYHTDQASELSLPRKRLKLTMAIRDLEKMRE</sequence>
<dbReference type="InterPro" id="IPR004042">
    <property type="entry name" value="Intein_endonuc_central"/>
</dbReference>
<protein>
    <recommendedName>
        <fullName evidence="1">DOD-type homing endonuclease domain-containing protein</fullName>
    </recommendedName>
</protein>
<evidence type="ECO:0000313" key="3">
    <source>
        <dbReference type="Proteomes" id="UP000230179"/>
    </source>
</evidence>
<proteinExistence type="predicted"/>
<dbReference type="Proteomes" id="UP000230179">
    <property type="component" value="Unassembled WGS sequence"/>
</dbReference>
<dbReference type="Pfam" id="PF14528">
    <property type="entry name" value="LAGLIDADG_3"/>
    <property type="match status" value="1"/>
</dbReference>
<dbReference type="GO" id="GO:0004519">
    <property type="term" value="F:endonuclease activity"/>
    <property type="evidence" value="ECO:0007669"/>
    <property type="project" value="InterPro"/>
</dbReference>
<comment type="caution">
    <text evidence="2">The sequence shown here is derived from an EMBL/GenBank/DDBJ whole genome shotgun (WGS) entry which is preliminary data.</text>
</comment>
<feature type="domain" description="DOD-type homing endonuclease" evidence="1">
    <location>
        <begin position="22"/>
        <end position="155"/>
    </location>
</feature>